<comment type="subcellular location">
    <subcellularLocation>
        <location evidence="12">Cytoplasm</location>
    </subcellularLocation>
</comment>
<dbReference type="SUPFAM" id="SSF53613">
    <property type="entry name" value="Ribokinase-like"/>
    <property type="match status" value="1"/>
</dbReference>
<dbReference type="InterPro" id="IPR011877">
    <property type="entry name" value="Ribokinase"/>
</dbReference>
<organism evidence="14 15">
    <name type="scientific">Deinococcus rufus</name>
    <dbReference type="NCBI Taxonomy" id="2136097"/>
    <lineage>
        <taxon>Bacteria</taxon>
        <taxon>Thermotogati</taxon>
        <taxon>Deinococcota</taxon>
        <taxon>Deinococci</taxon>
        <taxon>Deinococcales</taxon>
        <taxon>Deinococcaceae</taxon>
        <taxon>Deinococcus</taxon>
    </lineage>
</organism>
<keyword evidence="4 12" id="KW-0808">Transferase</keyword>
<sequence length="297" mass="30308">MTPRAVLVLGSLNLDILLRVPHLPLPGETMHSQGLERMPGGKGANQAAACAALGVPTRMIGAVGTDDAGMLLQGALRDRGVDVSAVRRVPDVASGQAYIHIAPDGENTITLHGGANQQLGAPELDALDAALPGATALLLQLEVPLAVTIEASRRARAAGVTVILDPSPATPELPGELLEDVDILTPNEHEARTLSGEDDVTTAARVLLGRGVRHVIVKRGARGALLLSADGEQDFAAPNVQAVSTVAAGDTWGGALAAALARGQSVPDAVSYAVRVASLRVTRPAGYGHLPTGAELG</sequence>
<dbReference type="EC" id="2.7.1.15" evidence="2 12"/>
<comment type="caution">
    <text evidence="14">The sequence shown here is derived from an EMBL/GenBank/DDBJ whole genome shotgun (WGS) entry which is preliminary data.</text>
</comment>
<evidence type="ECO:0000313" key="14">
    <source>
        <dbReference type="EMBL" id="MFC3834043.1"/>
    </source>
</evidence>
<keyword evidence="15" id="KW-1185">Reference proteome</keyword>
<feature type="binding site" evidence="12">
    <location>
        <begin position="218"/>
        <end position="223"/>
    </location>
    <ligand>
        <name>ATP</name>
        <dbReference type="ChEBI" id="CHEBI:30616"/>
    </ligand>
</feature>
<dbReference type="PANTHER" id="PTHR10584:SF166">
    <property type="entry name" value="RIBOKINASE"/>
    <property type="match status" value="1"/>
</dbReference>
<proteinExistence type="inferred from homology"/>
<keyword evidence="7 12" id="KW-0418">Kinase</keyword>
<dbReference type="InterPro" id="IPR029056">
    <property type="entry name" value="Ribokinase-like"/>
</dbReference>
<dbReference type="InterPro" id="IPR011611">
    <property type="entry name" value="PfkB_dom"/>
</dbReference>
<evidence type="ECO:0000256" key="8">
    <source>
        <dbReference type="ARBA" id="ARBA00022840"/>
    </source>
</evidence>
<keyword evidence="6 12" id="KW-0547">Nucleotide-binding</keyword>
<feature type="binding site" evidence="12">
    <location>
        <position position="250"/>
    </location>
    <ligand>
        <name>substrate</name>
    </ligand>
</feature>
<comment type="similarity">
    <text evidence="12">Belongs to the carbohydrate kinase PfkB family. Ribokinase subfamily.</text>
</comment>
<evidence type="ECO:0000256" key="2">
    <source>
        <dbReference type="ARBA" id="ARBA00012035"/>
    </source>
</evidence>
<dbReference type="EMBL" id="JBHRZG010000016">
    <property type="protein sequence ID" value="MFC3834043.1"/>
    <property type="molecule type" value="Genomic_DNA"/>
</dbReference>
<keyword evidence="5 12" id="KW-0479">Metal-binding</keyword>
<reference evidence="15" key="1">
    <citation type="journal article" date="2019" name="Int. J. Syst. Evol. Microbiol.">
        <title>The Global Catalogue of Microorganisms (GCM) 10K type strain sequencing project: providing services to taxonomists for standard genome sequencing and annotation.</title>
        <authorList>
            <consortium name="The Broad Institute Genomics Platform"/>
            <consortium name="The Broad Institute Genome Sequencing Center for Infectious Disease"/>
            <person name="Wu L."/>
            <person name="Ma J."/>
        </authorList>
    </citation>
    <scope>NUCLEOTIDE SEQUENCE [LARGE SCALE GENOMIC DNA]</scope>
    <source>
        <strain evidence="15">CCTCC AB 2017081</strain>
    </source>
</reference>
<comment type="caution">
    <text evidence="12">Lacks conserved residue(s) required for the propagation of feature annotation.</text>
</comment>
<evidence type="ECO:0000256" key="6">
    <source>
        <dbReference type="ARBA" id="ARBA00022741"/>
    </source>
</evidence>
<name>A0ABV7ZCF6_9DEIO</name>
<evidence type="ECO:0000256" key="12">
    <source>
        <dbReference type="HAMAP-Rule" id="MF_01987"/>
    </source>
</evidence>
<protein>
    <recommendedName>
        <fullName evidence="3 12">Ribokinase</fullName>
        <shortName evidence="12">RK</shortName>
        <ecNumber evidence="2 12">2.7.1.15</ecNumber>
    </recommendedName>
</protein>
<feature type="binding site" evidence="12">
    <location>
        <position position="246"/>
    </location>
    <ligand>
        <name>K(+)</name>
        <dbReference type="ChEBI" id="CHEBI:29103"/>
    </ligand>
</feature>
<dbReference type="Gene3D" id="3.40.1190.20">
    <property type="match status" value="1"/>
</dbReference>
<evidence type="ECO:0000256" key="5">
    <source>
        <dbReference type="ARBA" id="ARBA00022723"/>
    </source>
</evidence>
<feature type="active site" description="Proton acceptor" evidence="12">
    <location>
        <position position="250"/>
    </location>
</feature>
<evidence type="ECO:0000313" key="15">
    <source>
        <dbReference type="Proteomes" id="UP001595803"/>
    </source>
</evidence>
<dbReference type="Proteomes" id="UP001595803">
    <property type="component" value="Unassembled WGS sequence"/>
</dbReference>
<evidence type="ECO:0000256" key="10">
    <source>
        <dbReference type="ARBA" id="ARBA00022958"/>
    </source>
</evidence>
<comment type="cofactor">
    <cofactor evidence="12">
        <name>Mg(2+)</name>
        <dbReference type="ChEBI" id="CHEBI:18420"/>
    </cofactor>
    <text evidence="12">Requires a divalent cation, most likely magnesium in vivo, as an electrophilic catalyst to aid phosphoryl group transfer. It is the chelate of the metal and the nucleotide that is the actual substrate.</text>
</comment>
<feature type="binding site" evidence="12">
    <location>
        <position position="142"/>
    </location>
    <ligand>
        <name>substrate</name>
    </ligand>
</feature>
<feature type="binding site" evidence="12">
    <location>
        <begin position="41"/>
        <end position="45"/>
    </location>
    <ligand>
        <name>substrate</name>
    </ligand>
</feature>
<evidence type="ECO:0000256" key="3">
    <source>
        <dbReference type="ARBA" id="ARBA00016943"/>
    </source>
</evidence>
<feature type="binding site" evidence="12">
    <location>
        <position position="187"/>
    </location>
    <ligand>
        <name>ATP</name>
        <dbReference type="ChEBI" id="CHEBI:30616"/>
    </ligand>
</feature>
<comment type="activity regulation">
    <text evidence="12">Activated by a monovalent cation that binds near, but not in, the active site. The most likely occupant of the site in vivo is potassium. Ion binding induces a conformational change that may alter substrate affinity.</text>
</comment>
<accession>A0ABV7ZCF6</accession>
<evidence type="ECO:0000256" key="7">
    <source>
        <dbReference type="ARBA" id="ARBA00022777"/>
    </source>
</evidence>
<keyword evidence="8 12" id="KW-0067">ATP-binding</keyword>
<keyword evidence="11 12" id="KW-0119">Carbohydrate metabolism</keyword>
<dbReference type="HAMAP" id="MF_01987">
    <property type="entry name" value="Ribokinase"/>
    <property type="match status" value="1"/>
</dbReference>
<evidence type="ECO:0000256" key="4">
    <source>
        <dbReference type="ARBA" id="ARBA00022679"/>
    </source>
</evidence>
<dbReference type="PROSITE" id="PS00584">
    <property type="entry name" value="PFKB_KINASES_2"/>
    <property type="match status" value="1"/>
</dbReference>
<dbReference type="InterPro" id="IPR002173">
    <property type="entry name" value="Carboh/pur_kinase_PfkB_CS"/>
</dbReference>
<gene>
    <name evidence="12" type="primary">rbsK</name>
    <name evidence="14" type="ORF">ACFOSB_14345</name>
</gene>
<keyword evidence="9 12" id="KW-0460">Magnesium</keyword>
<dbReference type="InterPro" id="IPR002139">
    <property type="entry name" value="Ribo/fructo_kinase"/>
</dbReference>
<evidence type="ECO:0000256" key="9">
    <source>
        <dbReference type="ARBA" id="ARBA00022842"/>
    </source>
</evidence>
<evidence type="ECO:0000256" key="11">
    <source>
        <dbReference type="ARBA" id="ARBA00023277"/>
    </source>
</evidence>
<comment type="similarity">
    <text evidence="1">Belongs to the carbohydrate kinase pfkB family.</text>
</comment>
<comment type="pathway">
    <text evidence="12">Carbohydrate metabolism; D-ribose degradation; D-ribose 5-phosphate from beta-D-ribopyranose: step 2/2.</text>
</comment>
<keyword evidence="12" id="KW-0963">Cytoplasm</keyword>
<dbReference type="GO" id="GO:0004747">
    <property type="term" value="F:ribokinase activity"/>
    <property type="evidence" value="ECO:0007669"/>
    <property type="project" value="UniProtKB-EC"/>
</dbReference>
<evidence type="ECO:0000256" key="1">
    <source>
        <dbReference type="ARBA" id="ARBA00005380"/>
    </source>
</evidence>
<comment type="catalytic activity">
    <reaction evidence="12">
        <text>D-ribose + ATP = D-ribose 5-phosphate + ADP + H(+)</text>
        <dbReference type="Rhea" id="RHEA:13697"/>
        <dbReference type="ChEBI" id="CHEBI:15378"/>
        <dbReference type="ChEBI" id="CHEBI:30616"/>
        <dbReference type="ChEBI" id="CHEBI:47013"/>
        <dbReference type="ChEBI" id="CHEBI:78346"/>
        <dbReference type="ChEBI" id="CHEBI:456216"/>
        <dbReference type="EC" id="2.7.1.15"/>
    </reaction>
</comment>
<feature type="binding site" evidence="12">
    <location>
        <position position="283"/>
    </location>
    <ligand>
        <name>K(+)</name>
        <dbReference type="ChEBI" id="CHEBI:29103"/>
    </ligand>
</feature>
<dbReference type="CDD" id="cd01174">
    <property type="entry name" value="ribokinase"/>
    <property type="match status" value="1"/>
</dbReference>
<keyword evidence="10 12" id="KW-0630">Potassium</keyword>
<dbReference type="PROSITE" id="PS00583">
    <property type="entry name" value="PFKB_KINASES_1"/>
    <property type="match status" value="1"/>
</dbReference>
<comment type="subunit">
    <text evidence="12">Homodimer.</text>
</comment>
<evidence type="ECO:0000259" key="13">
    <source>
        <dbReference type="Pfam" id="PF00294"/>
    </source>
</evidence>
<feature type="binding site" evidence="12">
    <location>
        <begin position="13"/>
        <end position="15"/>
    </location>
    <ligand>
        <name>substrate</name>
    </ligand>
</feature>
<dbReference type="PANTHER" id="PTHR10584">
    <property type="entry name" value="SUGAR KINASE"/>
    <property type="match status" value="1"/>
</dbReference>
<comment type="function">
    <text evidence="12">Catalyzes the phosphorylation of ribose at O-5 in a reaction requiring ATP and magnesium. The resulting D-ribose-5-phosphate can then be used either for sythesis of nucleotides, histidine, and tryptophan, or as a component of the pentose phosphate pathway.</text>
</comment>
<dbReference type="RefSeq" id="WP_322472908.1">
    <property type="nucleotide sequence ID" value="NZ_JBHRZG010000016.1"/>
</dbReference>
<feature type="domain" description="Carbohydrate kinase PfkB" evidence="13">
    <location>
        <begin position="6"/>
        <end position="291"/>
    </location>
</feature>
<dbReference type="PRINTS" id="PR00990">
    <property type="entry name" value="RIBOKINASE"/>
</dbReference>
<feature type="binding site" evidence="12">
    <location>
        <begin position="249"/>
        <end position="250"/>
    </location>
    <ligand>
        <name>ATP</name>
        <dbReference type="ChEBI" id="CHEBI:30616"/>
    </ligand>
</feature>
<feature type="binding site" evidence="12">
    <location>
        <position position="280"/>
    </location>
    <ligand>
        <name>K(+)</name>
        <dbReference type="ChEBI" id="CHEBI:29103"/>
    </ligand>
</feature>
<dbReference type="Pfam" id="PF00294">
    <property type="entry name" value="PfkB"/>
    <property type="match status" value="1"/>
</dbReference>